<gene>
    <name evidence="2" type="ORF">DEO72_LG5g324</name>
</gene>
<evidence type="ECO:0000313" key="3">
    <source>
        <dbReference type="Proteomes" id="UP000501690"/>
    </source>
</evidence>
<name>A0A4D6LTL3_VIGUN</name>
<evidence type="ECO:0000256" key="1">
    <source>
        <dbReference type="SAM" id="MobiDB-lite"/>
    </source>
</evidence>
<accession>A0A4D6LTL3</accession>
<dbReference type="Proteomes" id="UP000501690">
    <property type="component" value="Linkage Group LG5"/>
</dbReference>
<dbReference type="EMBL" id="CP039349">
    <property type="protein sequence ID" value="QCD92262.1"/>
    <property type="molecule type" value="Genomic_DNA"/>
</dbReference>
<protein>
    <submittedName>
        <fullName evidence="2">Uncharacterized protein</fullName>
    </submittedName>
</protein>
<feature type="region of interest" description="Disordered" evidence="1">
    <location>
        <begin position="60"/>
        <end position="79"/>
    </location>
</feature>
<feature type="region of interest" description="Disordered" evidence="1">
    <location>
        <begin position="1"/>
        <end position="26"/>
    </location>
</feature>
<reference evidence="2 3" key="1">
    <citation type="submission" date="2019-04" db="EMBL/GenBank/DDBJ databases">
        <title>An improved genome assembly and genetic linkage map for asparagus bean, Vigna unguiculata ssp. sesquipedialis.</title>
        <authorList>
            <person name="Xia Q."/>
            <person name="Zhang R."/>
            <person name="Dong Y."/>
        </authorList>
    </citation>
    <scope>NUCLEOTIDE SEQUENCE [LARGE SCALE GENOMIC DNA]</scope>
    <source>
        <tissue evidence="2">Leaf</tissue>
    </source>
</reference>
<evidence type="ECO:0000313" key="2">
    <source>
        <dbReference type="EMBL" id="QCD92262.1"/>
    </source>
</evidence>
<dbReference type="AlphaFoldDB" id="A0A4D6LTL3"/>
<keyword evidence="3" id="KW-1185">Reference proteome</keyword>
<proteinExistence type="predicted"/>
<organism evidence="2 3">
    <name type="scientific">Vigna unguiculata</name>
    <name type="common">Cowpea</name>
    <dbReference type="NCBI Taxonomy" id="3917"/>
    <lineage>
        <taxon>Eukaryota</taxon>
        <taxon>Viridiplantae</taxon>
        <taxon>Streptophyta</taxon>
        <taxon>Embryophyta</taxon>
        <taxon>Tracheophyta</taxon>
        <taxon>Spermatophyta</taxon>
        <taxon>Magnoliopsida</taxon>
        <taxon>eudicotyledons</taxon>
        <taxon>Gunneridae</taxon>
        <taxon>Pentapetalae</taxon>
        <taxon>rosids</taxon>
        <taxon>fabids</taxon>
        <taxon>Fabales</taxon>
        <taxon>Fabaceae</taxon>
        <taxon>Papilionoideae</taxon>
        <taxon>50 kb inversion clade</taxon>
        <taxon>NPAAA clade</taxon>
        <taxon>indigoferoid/millettioid clade</taxon>
        <taxon>Phaseoleae</taxon>
        <taxon>Vigna</taxon>
    </lineage>
</organism>
<sequence length="79" mass="8922">MASELRTETTMKVNRRRRAAPANQSPSLRVAACVCRLWCSDEQHRRTKVPLLPPCLHDVSVRNGGGASDGQRRYRNVPH</sequence>